<organism evidence="7 8">
    <name type="scientific">Paenibacillus cellulosilyticus</name>
    <dbReference type="NCBI Taxonomy" id="375489"/>
    <lineage>
        <taxon>Bacteria</taxon>
        <taxon>Bacillati</taxon>
        <taxon>Bacillota</taxon>
        <taxon>Bacilli</taxon>
        <taxon>Bacillales</taxon>
        <taxon>Paenibacillaceae</taxon>
        <taxon>Paenibacillus</taxon>
    </lineage>
</organism>
<keyword evidence="8" id="KW-1185">Reference proteome</keyword>
<gene>
    <name evidence="7" type="ORF">DFQ01_11424</name>
</gene>
<feature type="transmembrane region" description="Helical" evidence="6">
    <location>
        <begin position="66"/>
        <end position="85"/>
    </location>
</feature>
<proteinExistence type="predicted"/>
<dbReference type="InterPro" id="IPR003810">
    <property type="entry name" value="Mntp/YtaF"/>
</dbReference>
<feature type="transmembrane region" description="Helical" evidence="6">
    <location>
        <begin position="216"/>
        <end position="234"/>
    </location>
</feature>
<evidence type="ECO:0000256" key="5">
    <source>
        <dbReference type="SAM" id="Coils"/>
    </source>
</evidence>
<keyword evidence="1" id="KW-1003">Cell membrane</keyword>
<keyword evidence="3 6" id="KW-1133">Transmembrane helix</keyword>
<evidence type="ECO:0000256" key="1">
    <source>
        <dbReference type="ARBA" id="ARBA00022475"/>
    </source>
</evidence>
<reference evidence="7 8" key="1">
    <citation type="submission" date="2018-05" db="EMBL/GenBank/DDBJ databases">
        <title>Genomic Encyclopedia of Type Strains, Phase III (KMG-III): the genomes of soil and plant-associated and newly described type strains.</title>
        <authorList>
            <person name="Whitman W."/>
        </authorList>
    </citation>
    <scope>NUCLEOTIDE SEQUENCE [LARGE SCALE GENOMIC DNA]</scope>
    <source>
        <strain evidence="7 8">CECT 5696</strain>
    </source>
</reference>
<keyword evidence="5" id="KW-0175">Coiled coil</keyword>
<dbReference type="RefSeq" id="WP_110045196.1">
    <property type="nucleotide sequence ID" value="NZ_CP054612.1"/>
</dbReference>
<protein>
    <submittedName>
        <fullName evidence="7">Putative sporulation protein YtaF</fullName>
    </submittedName>
</protein>
<name>A0A2V2YT83_9BACL</name>
<dbReference type="EMBL" id="QGTQ01000014">
    <property type="protein sequence ID" value="PWV99449.1"/>
    <property type="molecule type" value="Genomic_DNA"/>
</dbReference>
<feature type="transmembrane region" description="Helical" evidence="6">
    <location>
        <begin position="35"/>
        <end position="60"/>
    </location>
</feature>
<dbReference type="OrthoDB" id="1679205at2"/>
<evidence type="ECO:0000256" key="4">
    <source>
        <dbReference type="ARBA" id="ARBA00023136"/>
    </source>
</evidence>
<dbReference type="Pfam" id="PF02659">
    <property type="entry name" value="Mntp"/>
    <property type="match status" value="2"/>
</dbReference>
<keyword evidence="2 6" id="KW-0812">Transmembrane</keyword>
<dbReference type="AlphaFoldDB" id="A0A2V2YT83"/>
<evidence type="ECO:0000313" key="8">
    <source>
        <dbReference type="Proteomes" id="UP000246635"/>
    </source>
</evidence>
<dbReference type="Proteomes" id="UP000246635">
    <property type="component" value="Unassembled WGS sequence"/>
</dbReference>
<sequence length="237" mass="25029">MFAHLASLLLLSFAVSLDGFGVGVTYGLRRIRIPIISVVIIACCSGIVIWLSMAVGGFITDYLSPVVARIIGASILIAIGLWALMQLKRNRERDRAQEEAENENDKAVEAAMVSVESEYDAASGKTLVSLELKQLGIVIQILRKPQVADVDKSGSISASEALLLGVALSFDAFGAGLGAAMIGLQPTITAIAIALSSAVFLVAGMRVGFKYAGWRGMQALSALPGMMLIVMGIIKLF</sequence>
<feature type="transmembrane region" description="Helical" evidence="6">
    <location>
        <begin position="188"/>
        <end position="209"/>
    </location>
</feature>
<feature type="transmembrane region" description="Helical" evidence="6">
    <location>
        <begin position="6"/>
        <end position="28"/>
    </location>
</feature>
<accession>A0A2V2YT83</accession>
<evidence type="ECO:0000256" key="6">
    <source>
        <dbReference type="SAM" id="Phobius"/>
    </source>
</evidence>
<dbReference type="PANTHER" id="PTHR35529:SF2">
    <property type="entry name" value="SPORULATION PROTEIN YTAF-RELATED"/>
    <property type="match status" value="1"/>
</dbReference>
<keyword evidence="4 6" id="KW-0472">Membrane</keyword>
<dbReference type="PANTHER" id="PTHR35529">
    <property type="entry name" value="MANGANESE EFFLUX PUMP MNTP-RELATED"/>
    <property type="match status" value="1"/>
</dbReference>
<feature type="coiled-coil region" evidence="5">
    <location>
        <begin position="84"/>
        <end position="113"/>
    </location>
</feature>
<feature type="transmembrane region" description="Helical" evidence="6">
    <location>
        <begin position="161"/>
        <end position="182"/>
    </location>
</feature>
<evidence type="ECO:0000256" key="2">
    <source>
        <dbReference type="ARBA" id="ARBA00022692"/>
    </source>
</evidence>
<comment type="caution">
    <text evidence="7">The sequence shown here is derived from an EMBL/GenBank/DDBJ whole genome shotgun (WGS) entry which is preliminary data.</text>
</comment>
<evidence type="ECO:0000313" key="7">
    <source>
        <dbReference type="EMBL" id="PWV99449.1"/>
    </source>
</evidence>
<evidence type="ECO:0000256" key="3">
    <source>
        <dbReference type="ARBA" id="ARBA00022989"/>
    </source>
</evidence>